<dbReference type="Proteomes" id="UP001182556">
    <property type="component" value="Unassembled WGS sequence"/>
</dbReference>
<dbReference type="SUPFAM" id="SSF55658">
    <property type="entry name" value="L9 N-domain-like"/>
    <property type="match status" value="1"/>
</dbReference>
<dbReference type="Pfam" id="PF01693">
    <property type="entry name" value="Cauli_VI"/>
    <property type="match status" value="1"/>
</dbReference>
<feature type="region of interest" description="Disordered" evidence="1">
    <location>
        <begin position="108"/>
        <end position="133"/>
    </location>
</feature>
<dbReference type="InterPro" id="IPR009027">
    <property type="entry name" value="Ribosomal_bL9/RNase_H1_N"/>
</dbReference>
<comment type="caution">
    <text evidence="3">The sequence shown here is derived from an EMBL/GenBank/DDBJ whole genome shotgun (WGS) entry which is preliminary data.</text>
</comment>
<evidence type="ECO:0000256" key="1">
    <source>
        <dbReference type="SAM" id="MobiDB-lite"/>
    </source>
</evidence>
<protein>
    <recommendedName>
        <fullName evidence="2">Ribonuclease H1 N-terminal domain-containing protein</fullName>
    </recommendedName>
</protein>
<dbReference type="EMBL" id="JAODAN010000001">
    <property type="protein sequence ID" value="KAK1927540.1"/>
    <property type="molecule type" value="Genomic_DNA"/>
</dbReference>
<feature type="domain" description="Ribonuclease H1 N-terminal" evidence="2">
    <location>
        <begin position="84"/>
        <end position="112"/>
    </location>
</feature>
<dbReference type="InterPro" id="IPR011320">
    <property type="entry name" value="RNase_H1_N"/>
</dbReference>
<evidence type="ECO:0000259" key="2">
    <source>
        <dbReference type="Pfam" id="PF01693"/>
    </source>
</evidence>
<proteinExistence type="predicted"/>
<name>A0AAD9FWI9_PAPLA</name>
<dbReference type="InterPro" id="IPR037056">
    <property type="entry name" value="RNase_H1_N_sf"/>
</dbReference>
<evidence type="ECO:0000313" key="4">
    <source>
        <dbReference type="Proteomes" id="UP001182556"/>
    </source>
</evidence>
<keyword evidence="4" id="KW-1185">Reference proteome</keyword>
<dbReference type="AlphaFoldDB" id="A0AAD9FWI9"/>
<feature type="compositionally biased region" description="Low complexity" evidence="1">
    <location>
        <begin position="114"/>
        <end position="125"/>
    </location>
</feature>
<evidence type="ECO:0000313" key="3">
    <source>
        <dbReference type="EMBL" id="KAK1927540.1"/>
    </source>
</evidence>
<reference evidence="3" key="1">
    <citation type="submission" date="2023-02" db="EMBL/GenBank/DDBJ databases">
        <title>Identification and recombinant expression of a fungal hydrolase from Papiliotrema laurentii that hydrolyzes apple cutin and clears colloidal polyester polyurethane.</title>
        <authorList>
            <consortium name="DOE Joint Genome Institute"/>
            <person name="Roman V.A."/>
            <person name="Bojanowski C."/>
            <person name="Crable B.R."/>
            <person name="Wagner D.N."/>
            <person name="Hung C.S."/>
            <person name="Nadeau L.J."/>
            <person name="Schratz L."/>
            <person name="Haridas S."/>
            <person name="Pangilinan J."/>
            <person name="Lipzen A."/>
            <person name="Na H."/>
            <person name="Yan M."/>
            <person name="Ng V."/>
            <person name="Grigoriev I.V."/>
            <person name="Spatafora J.W."/>
            <person name="Barlow D."/>
            <person name="Biffinger J."/>
            <person name="Kelley-Loughnane N."/>
            <person name="Varaljay V.A."/>
            <person name="Crookes-Goodson W.J."/>
        </authorList>
    </citation>
    <scope>NUCLEOTIDE SEQUENCE</scope>
    <source>
        <strain evidence="3">5307AH</strain>
    </source>
</reference>
<organism evidence="3 4">
    <name type="scientific">Papiliotrema laurentii</name>
    <name type="common">Cryptococcus laurentii</name>
    <dbReference type="NCBI Taxonomy" id="5418"/>
    <lineage>
        <taxon>Eukaryota</taxon>
        <taxon>Fungi</taxon>
        <taxon>Dikarya</taxon>
        <taxon>Basidiomycota</taxon>
        <taxon>Agaricomycotina</taxon>
        <taxon>Tremellomycetes</taxon>
        <taxon>Tremellales</taxon>
        <taxon>Rhynchogastremaceae</taxon>
        <taxon>Papiliotrema</taxon>
    </lineage>
</organism>
<gene>
    <name evidence="3" type="ORF">DB88DRAFT_36642</name>
</gene>
<dbReference type="Gene3D" id="3.40.970.10">
    <property type="entry name" value="Ribonuclease H1, N-terminal domain"/>
    <property type="match status" value="1"/>
</dbReference>
<sequence length="150" mass="16614">MTLNPHAIASLARGYTASVRIESLDRRLSFRLPRHRPRRCSPGVWALFQGLRISITGRPGISPSQPVIGLIPRITAISMPKAAFYAVAAGRKPGVYTTWGEAEKQVKGYPAYQSSKSSAESLKPSNLSKRMEVHPPSRLLRLHWQQISQG</sequence>
<accession>A0AAD9FWI9</accession>